<name>A0A8T6QU97_9CYAN</name>
<gene>
    <name evidence="1" type="ORF">QQ91_018885</name>
</gene>
<comment type="caution">
    <text evidence="1">The sequence shown here is derived from an EMBL/GenBank/DDBJ whole genome shotgun (WGS) entry which is preliminary data.</text>
</comment>
<dbReference type="EMBL" id="JTHE02000003">
    <property type="protein sequence ID" value="NEV69170.1"/>
    <property type="molecule type" value="Genomic_DNA"/>
</dbReference>
<accession>A0A8T6QU97</accession>
<organism evidence="1">
    <name type="scientific">Lyngbya confervoides BDU141951</name>
    <dbReference type="NCBI Taxonomy" id="1574623"/>
    <lineage>
        <taxon>Bacteria</taxon>
        <taxon>Bacillati</taxon>
        <taxon>Cyanobacteriota</taxon>
        <taxon>Cyanophyceae</taxon>
        <taxon>Oscillatoriophycideae</taxon>
        <taxon>Oscillatoriales</taxon>
        <taxon>Microcoleaceae</taxon>
        <taxon>Lyngbya</taxon>
    </lineage>
</organism>
<proteinExistence type="predicted"/>
<dbReference type="AlphaFoldDB" id="A0A8T6QU97"/>
<sequence length="51" mass="5851">MALVALMHVFLSLEVLPVVRVAAAELFQRKEWTLRAVHSQTDFKVTELLRS</sequence>
<reference evidence="1" key="3">
    <citation type="submission" date="2020-02" db="EMBL/GenBank/DDBJ databases">
        <authorList>
            <person name="Sarangi A.N."/>
            <person name="Ghosh S."/>
            <person name="Mukherjee M."/>
            <person name="Tripathy S."/>
        </authorList>
    </citation>
    <scope>NUCLEOTIDE SEQUENCE</scope>
    <source>
        <strain evidence="1">BDU141951</strain>
    </source>
</reference>
<reference evidence="1" key="1">
    <citation type="submission" date="2014-11" db="EMBL/GenBank/DDBJ databases">
        <authorList>
            <person name="Malar M.C."/>
            <person name="Sen D."/>
            <person name="Tripathy S."/>
        </authorList>
    </citation>
    <scope>NUCLEOTIDE SEQUENCE</scope>
    <source>
        <strain evidence="1">BDU141951</strain>
    </source>
</reference>
<reference evidence="1" key="2">
    <citation type="journal article" date="2015" name="Genome Announc.">
        <title>Draft Genome Sequence of Filamentous Marine Cyanobacterium Lyngbya confervoides Strain BDU141951.</title>
        <authorList>
            <person name="Chandrababunaidu M.M."/>
            <person name="Sen D."/>
            <person name="Tripathy S."/>
        </authorList>
    </citation>
    <scope>NUCLEOTIDE SEQUENCE</scope>
    <source>
        <strain evidence="1">BDU141951</strain>
    </source>
</reference>
<evidence type="ECO:0000313" key="1">
    <source>
        <dbReference type="EMBL" id="NEV69170.1"/>
    </source>
</evidence>
<protein>
    <submittedName>
        <fullName evidence="1">Uncharacterized protein</fullName>
    </submittedName>
</protein>